<sequence>MICRLALLAAIALLPACRDQAAGGGGGARGQIKVVGSSTVYPFTAIVAERFLADTPGARPPVIESTGTGGGMRLFCSGIGAAYADIADASRRMKRSEYELCARNGAGDLLEIQIGVDGVAFAESREGPGMKLTPADLYRALAAAPDGKPNRASVWRDVNPALPDVPIRVYGPPATSGTRDTLAGLILARGCEQVDPTAAALHRRDPDAFAVRCERMRDDGAYVDAGENDNLIVQKLAANPTAIGVFGYSYFQENAATVRGLPIAGVAPSRATIADGSYPGARALYIYVKKAHLGAVPGLRQFLAHYAAAWGVNGPLARRGLIAAPDAVQARSAAIIRNETPLDPRELQ</sequence>
<evidence type="ECO:0000313" key="5">
    <source>
        <dbReference type="Proteomes" id="UP001165565"/>
    </source>
</evidence>
<comment type="caution">
    <text evidence="4">The sequence shown here is derived from an EMBL/GenBank/DDBJ whole genome shotgun (WGS) entry which is preliminary data.</text>
</comment>
<evidence type="ECO:0000256" key="1">
    <source>
        <dbReference type="ARBA" id="ARBA00022729"/>
    </source>
</evidence>
<evidence type="ECO:0000259" key="3">
    <source>
        <dbReference type="Pfam" id="PF12849"/>
    </source>
</evidence>
<dbReference type="AlphaFoldDB" id="A0AA41Z9Q1"/>
<dbReference type="Pfam" id="PF12849">
    <property type="entry name" value="PBP_like_2"/>
    <property type="match status" value="1"/>
</dbReference>
<evidence type="ECO:0000313" key="4">
    <source>
        <dbReference type="EMBL" id="MCW6535377.1"/>
    </source>
</evidence>
<feature type="domain" description="PBP" evidence="3">
    <location>
        <begin position="25"/>
        <end position="304"/>
    </location>
</feature>
<dbReference type="Gene3D" id="3.40.190.10">
    <property type="entry name" value="Periplasmic binding protein-like II"/>
    <property type="match status" value="2"/>
</dbReference>
<dbReference type="RefSeq" id="WP_265268989.1">
    <property type="nucleotide sequence ID" value="NZ_JANFAV010000006.1"/>
</dbReference>
<dbReference type="PANTHER" id="PTHR30570">
    <property type="entry name" value="PERIPLASMIC PHOSPHATE BINDING COMPONENT OF PHOSPHATE ABC TRANSPORTER"/>
    <property type="match status" value="1"/>
</dbReference>
<dbReference type="EMBL" id="JANFAV010000006">
    <property type="protein sequence ID" value="MCW6535377.1"/>
    <property type="molecule type" value="Genomic_DNA"/>
</dbReference>
<reference evidence="4" key="1">
    <citation type="submission" date="2022-06" db="EMBL/GenBank/DDBJ databases">
        <title>Sphingomonas sp. nov. isolated from rhizosphere soil of tomato.</title>
        <authorList>
            <person name="Dong H."/>
            <person name="Gao R."/>
        </authorList>
    </citation>
    <scope>NUCLEOTIDE SEQUENCE</scope>
    <source>
        <strain evidence="4">MMSM24</strain>
    </source>
</reference>
<accession>A0AA41Z9Q1</accession>
<organism evidence="4 5">
    <name type="scientific">Sphingomonas lycopersici</name>
    <dbReference type="NCBI Taxonomy" id="2951807"/>
    <lineage>
        <taxon>Bacteria</taxon>
        <taxon>Pseudomonadati</taxon>
        <taxon>Pseudomonadota</taxon>
        <taxon>Alphaproteobacteria</taxon>
        <taxon>Sphingomonadales</taxon>
        <taxon>Sphingomonadaceae</taxon>
        <taxon>Sphingomonas</taxon>
    </lineage>
</organism>
<feature type="chain" id="PRO_5041243140" evidence="2">
    <location>
        <begin position="22"/>
        <end position="348"/>
    </location>
</feature>
<feature type="signal peptide" evidence="2">
    <location>
        <begin position="1"/>
        <end position="21"/>
    </location>
</feature>
<dbReference type="InterPro" id="IPR024370">
    <property type="entry name" value="PBP_domain"/>
</dbReference>
<name>A0AA41Z9Q1_9SPHN</name>
<dbReference type="InterPro" id="IPR050811">
    <property type="entry name" value="Phosphate_ABC_transporter"/>
</dbReference>
<protein>
    <submittedName>
        <fullName evidence="4">Substrate-binding domain-containing protein</fullName>
    </submittedName>
</protein>
<proteinExistence type="predicted"/>
<dbReference type="PANTHER" id="PTHR30570:SF1">
    <property type="entry name" value="PHOSPHATE-BINDING PROTEIN PSTS"/>
    <property type="match status" value="1"/>
</dbReference>
<evidence type="ECO:0000256" key="2">
    <source>
        <dbReference type="SAM" id="SignalP"/>
    </source>
</evidence>
<dbReference type="Proteomes" id="UP001165565">
    <property type="component" value="Unassembled WGS sequence"/>
</dbReference>
<dbReference type="SUPFAM" id="SSF53850">
    <property type="entry name" value="Periplasmic binding protein-like II"/>
    <property type="match status" value="1"/>
</dbReference>
<gene>
    <name evidence="4" type="ORF">NEE01_11345</name>
</gene>
<keyword evidence="1 2" id="KW-0732">Signal</keyword>
<keyword evidence="5" id="KW-1185">Reference proteome</keyword>